<sequence>MRARKVIAAATGVLVALTTLTSGASAIGRHDDAGRFDRPQHGFAAPWTTLRDGRPQEVNLDPAPIKAAEDFLASWTKPDTTGHPHFSGAVGLLAHDGVVVDRYAVGGALRYADAAGTELPVDQQVPMRNDTIFDMASISKLFTSIAVLQLVERGQLTIDTPVSKFFPEFATGDKAAITIKMLLTHVSGFDADPIPSLWAGYPDIPSRRQAVLDSPLKNKPGTTYLYSDINLLTLGFIVEKLTGQPLDKVVHDRITAPLGMVDTGYNPPASKLNRVAATEYEANPPRGMVRGSVHDENAWSLGGVAGHAGVFSTANDMAVLAQTMLNGGSYRGHRILGEDTVRQMMLTNYNQQFPDDAHGLGFELDQPWYMGALASPVTAGHTGFTGTTLVIDPESRSFAILLTNRVHPSRNWGSINTARQVWATSLARAMAVEPKAGKDAWTSTLGNASVATLSTGPFTTQSDQARVSFYAFVDTEGSSDPLQLQATTDGVNWQPIALSVSGPGAPSGDVTSLSGHGHRAWWRAAGTLPRGASVSLRWRYSTDPSYTGRGVSVDGVKVTESGRSLLDGERNPAAFVAEGWQLSSR</sequence>
<dbReference type="EMBL" id="FNUJ01000004">
    <property type="protein sequence ID" value="SEF29163.1"/>
    <property type="molecule type" value="Genomic_DNA"/>
</dbReference>
<dbReference type="Gene3D" id="3.40.710.10">
    <property type="entry name" value="DD-peptidase/beta-lactamase superfamily"/>
    <property type="match status" value="1"/>
</dbReference>
<keyword evidence="2" id="KW-0732">Signal</keyword>
<dbReference type="Pfam" id="PF20773">
    <property type="entry name" value="InhA-like_MAM"/>
    <property type="match status" value="1"/>
</dbReference>
<dbReference type="GO" id="GO:0016787">
    <property type="term" value="F:hydrolase activity"/>
    <property type="evidence" value="ECO:0007669"/>
    <property type="project" value="UniProtKB-KW"/>
</dbReference>
<dbReference type="SUPFAM" id="SSF56601">
    <property type="entry name" value="beta-lactamase/transpeptidase-like"/>
    <property type="match status" value="1"/>
</dbReference>
<name>A0A1H5QSR0_9PSEU</name>
<dbReference type="PANTHER" id="PTHR43283">
    <property type="entry name" value="BETA-LACTAMASE-RELATED"/>
    <property type="match status" value="1"/>
</dbReference>
<proteinExistence type="predicted"/>
<evidence type="ECO:0000256" key="2">
    <source>
        <dbReference type="SAM" id="SignalP"/>
    </source>
</evidence>
<protein>
    <submittedName>
        <fullName evidence="4">CubicO group peptidase, beta-lactamase class C family</fullName>
    </submittedName>
</protein>
<keyword evidence="5" id="KW-1185">Reference proteome</keyword>
<accession>A0A1H5QSR0</accession>
<feature type="chain" id="PRO_5011599107" evidence="2">
    <location>
        <begin position="27"/>
        <end position="585"/>
    </location>
</feature>
<dbReference type="AlphaFoldDB" id="A0A1H5QSR0"/>
<feature type="domain" description="Beta-lactamase-related" evidence="3">
    <location>
        <begin position="86"/>
        <end position="413"/>
    </location>
</feature>
<reference evidence="5" key="1">
    <citation type="submission" date="2016-10" db="EMBL/GenBank/DDBJ databases">
        <authorList>
            <person name="Varghese N."/>
            <person name="Submissions S."/>
        </authorList>
    </citation>
    <scope>NUCLEOTIDE SEQUENCE [LARGE SCALE GENOMIC DNA]</scope>
    <source>
        <strain evidence="5">DSM 44654</strain>
    </source>
</reference>
<feature type="signal peptide" evidence="2">
    <location>
        <begin position="1"/>
        <end position="26"/>
    </location>
</feature>
<evidence type="ECO:0000313" key="5">
    <source>
        <dbReference type="Proteomes" id="UP000198878"/>
    </source>
</evidence>
<dbReference type="InterPro" id="IPR050789">
    <property type="entry name" value="Diverse_Enzym_Activities"/>
</dbReference>
<dbReference type="Pfam" id="PF00144">
    <property type="entry name" value="Beta-lactamase"/>
    <property type="match status" value="1"/>
</dbReference>
<dbReference type="InterPro" id="IPR012338">
    <property type="entry name" value="Beta-lactam/transpept-like"/>
</dbReference>
<organism evidence="4 5">
    <name type="scientific">Amycolatopsis pretoriensis</name>
    <dbReference type="NCBI Taxonomy" id="218821"/>
    <lineage>
        <taxon>Bacteria</taxon>
        <taxon>Bacillati</taxon>
        <taxon>Actinomycetota</taxon>
        <taxon>Actinomycetes</taxon>
        <taxon>Pseudonocardiales</taxon>
        <taxon>Pseudonocardiaceae</taxon>
        <taxon>Amycolatopsis</taxon>
    </lineage>
</organism>
<dbReference type="Proteomes" id="UP000198878">
    <property type="component" value="Unassembled WGS sequence"/>
</dbReference>
<keyword evidence="1" id="KW-0378">Hydrolase</keyword>
<dbReference type="STRING" id="218821.SAMN05421837_104567"/>
<gene>
    <name evidence="4" type="ORF">SAMN05421837_104567</name>
</gene>
<evidence type="ECO:0000313" key="4">
    <source>
        <dbReference type="EMBL" id="SEF29163.1"/>
    </source>
</evidence>
<dbReference type="PANTHER" id="PTHR43283:SF11">
    <property type="entry name" value="BETA-LACTAMASE-RELATED DOMAIN-CONTAINING PROTEIN"/>
    <property type="match status" value="1"/>
</dbReference>
<evidence type="ECO:0000256" key="1">
    <source>
        <dbReference type="ARBA" id="ARBA00022801"/>
    </source>
</evidence>
<dbReference type="InterPro" id="IPR001466">
    <property type="entry name" value="Beta-lactam-related"/>
</dbReference>
<evidence type="ECO:0000259" key="3">
    <source>
        <dbReference type="Pfam" id="PF00144"/>
    </source>
</evidence>